<sequence length="440" mass="49102">MKKLLLCGLLTIALTTPKALAAGDDSCDGKIQNNIIIHGIGGSKKSFGFMDRSLEKNIPCTKSHHFEYNTKSSQLSTVDFAKSLDSFLNNIPVTKEKDLNFIMHSQGGLVGLTYLFNTYNKTEGFSAENLKRLNKFVSMSTPFWGSDFAMMGQSVFFNFNIDNNGISPFGKNQLNDMKYGSQFFQGQIRNLFHPKNRGFLNYLKSEIKVLNISGMAPFQNSFLSGIGSQFFEGDFIVNIPSMTLNTLNAMAGSLNYKEDLVQVLKTHKSELGKQSYVIGTHIDVYAGTIGYGVVDTPEECLELSACDHPGFNSLFSFLTKDVVLTDKEITKVIKGFDLHVMVGFPKGITKLSEAQIVVKNQEDKEINLSNYRFNGNEHKNISLDLDKGIGYFLIKGSLISKLPSNSIELEIRHPEITTRRVVVEVEKGKATILRMIVRKK</sequence>
<protein>
    <recommendedName>
        <fullName evidence="2">DUF676 domain-containing protein</fullName>
    </recommendedName>
</protein>
<dbReference type="Pfam" id="PF05057">
    <property type="entry name" value="DUF676"/>
    <property type="match status" value="1"/>
</dbReference>
<dbReference type="SUPFAM" id="SSF53474">
    <property type="entry name" value="alpha/beta-Hydrolases"/>
    <property type="match status" value="1"/>
</dbReference>
<name>A0A1Y5F3V3_9BACT</name>
<dbReference type="Gene3D" id="3.40.50.1820">
    <property type="entry name" value="alpha/beta hydrolase"/>
    <property type="match status" value="1"/>
</dbReference>
<feature type="domain" description="DUF676" evidence="2">
    <location>
        <begin position="35"/>
        <end position="149"/>
    </location>
</feature>
<gene>
    <name evidence="3" type="ORF">A9Q84_15500</name>
</gene>
<evidence type="ECO:0000313" key="3">
    <source>
        <dbReference type="EMBL" id="OUR95246.1"/>
    </source>
</evidence>
<proteinExistence type="predicted"/>
<dbReference type="InterPro" id="IPR007751">
    <property type="entry name" value="DUF676_lipase-like"/>
</dbReference>
<keyword evidence="1" id="KW-0732">Signal</keyword>
<evidence type="ECO:0000259" key="2">
    <source>
        <dbReference type="Pfam" id="PF05057"/>
    </source>
</evidence>
<dbReference type="Proteomes" id="UP000196531">
    <property type="component" value="Unassembled WGS sequence"/>
</dbReference>
<feature type="signal peptide" evidence="1">
    <location>
        <begin position="1"/>
        <end position="21"/>
    </location>
</feature>
<evidence type="ECO:0000256" key="1">
    <source>
        <dbReference type="SAM" id="SignalP"/>
    </source>
</evidence>
<dbReference type="InterPro" id="IPR029058">
    <property type="entry name" value="AB_hydrolase_fold"/>
</dbReference>
<dbReference type="AlphaFoldDB" id="A0A1Y5F3V3"/>
<feature type="chain" id="PRO_5013006291" description="DUF676 domain-containing protein" evidence="1">
    <location>
        <begin position="22"/>
        <end position="440"/>
    </location>
</feature>
<comment type="caution">
    <text evidence="3">The sequence shown here is derived from an EMBL/GenBank/DDBJ whole genome shotgun (WGS) entry which is preliminary data.</text>
</comment>
<reference evidence="4" key="1">
    <citation type="journal article" date="2017" name="Proc. Natl. Acad. Sci. U.S.A.">
        <title>Simulation of Deepwater Horizon oil plume reveals substrate specialization within a complex community of hydrocarbon-degraders.</title>
        <authorList>
            <person name="Hu P."/>
            <person name="Dubinsky E.A."/>
            <person name="Probst A.J."/>
            <person name="Wang J."/>
            <person name="Sieber C.M.K."/>
            <person name="Tom L.M."/>
            <person name="Gardinali P."/>
            <person name="Banfield J.F."/>
            <person name="Atlas R.M."/>
            <person name="Andersen G.L."/>
        </authorList>
    </citation>
    <scope>NUCLEOTIDE SEQUENCE [LARGE SCALE GENOMIC DNA]</scope>
</reference>
<accession>A0A1Y5F3V3</accession>
<organism evidence="3 4">
    <name type="scientific">Halobacteriovorax marinus</name>
    <dbReference type="NCBI Taxonomy" id="97084"/>
    <lineage>
        <taxon>Bacteria</taxon>
        <taxon>Pseudomonadati</taxon>
        <taxon>Bdellovibrionota</taxon>
        <taxon>Bacteriovoracia</taxon>
        <taxon>Bacteriovoracales</taxon>
        <taxon>Halobacteriovoraceae</taxon>
        <taxon>Halobacteriovorax</taxon>
    </lineage>
</organism>
<dbReference type="EMBL" id="MAAO01000008">
    <property type="protein sequence ID" value="OUR95246.1"/>
    <property type="molecule type" value="Genomic_DNA"/>
</dbReference>
<evidence type="ECO:0000313" key="4">
    <source>
        <dbReference type="Proteomes" id="UP000196531"/>
    </source>
</evidence>